<proteinExistence type="predicted"/>
<sequence length="85" mass="9019">MAACLMQAQGGALYLTIDTPETCQGYVVMSPTEYANVSALSGAFTFPSQDQFAAAFQAGAQLPIYVFIVAVLVTKVASFFDREPA</sequence>
<gene>
    <name evidence="2" type="ORF">HF909_18385</name>
</gene>
<protein>
    <submittedName>
        <fullName evidence="2">Uncharacterized protein</fullName>
    </submittedName>
</protein>
<geneLocation type="plasmid" evidence="2 3">
    <name>pUW774mp</name>
</geneLocation>
<feature type="transmembrane region" description="Helical" evidence="1">
    <location>
        <begin position="62"/>
        <end position="80"/>
    </location>
</feature>
<dbReference type="EMBL" id="CP051170">
    <property type="protein sequence ID" value="QOK98453.1"/>
    <property type="molecule type" value="Genomic_DNA"/>
</dbReference>
<evidence type="ECO:0000313" key="3">
    <source>
        <dbReference type="Proteomes" id="UP000593970"/>
    </source>
</evidence>
<name>A0AA92K5J8_RALSL</name>
<evidence type="ECO:0000313" key="2">
    <source>
        <dbReference type="EMBL" id="QOK98453.1"/>
    </source>
</evidence>
<keyword evidence="1" id="KW-0812">Transmembrane</keyword>
<organism evidence="2 3">
    <name type="scientific">Ralstonia solanacearum</name>
    <name type="common">Pseudomonas solanacearum</name>
    <dbReference type="NCBI Taxonomy" id="305"/>
    <lineage>
        <taxon>Bacteria</taxon>
        <taxon>Pseudomonadati</taxon>
        <taxon>Pseudomonadota</taxon>
        <taxon>Betaproteobacteria</taxon>
        <taxon>Burkholderiales</taxon>
        <taxon>Burkholderiaceae</taxon>
        <taxon>Ralstonia</taxon>
        <taxon>Ralstonia solanacearum species complex</taxon>
    </lineage>
</organism>
<evidence type="ECO:0000256" key="1">
    <source>
        <dbReference type="SAM" id="Phobius"/>
    </source>
</evidence>
<keyword evidence="2" id="KW-0614">Plasmid</keyword>
<keyword evidence="1" id="KW-0472">Membrane</keyword>
<dbReference type="AlphaFoldDB" id="A0AA92K5J8"/>
<dbReference type="Proteomes" id="UP000593970">
    <property type="component" value="Plasmid pUW774mp"/>
</dbReference>
<keyword evidence="1" id="KW-1133">Transmembrane helix</keyword>
<accession>A0AA92K5J8</accession>
<reference evidence="3" key="1">
    <citation type="submission" date="2020-04" db="EMBL/GenBank/DDBJ databases">
        <title>Ralstonia solanacearum UW576, UW763, UW773, and UW774.</title>
        <authorList>
            <person name="Steidl O."/>
            <person name="Truchon A."/>
            <person name="Allen C."/>
        </authorList>
    </citation>
    <scope>NUCLEOTIDE SEQUENCE [LARGE SCALE GENOMIC DNA]</scope>
    <source>
        <strain evidence="3">UW774</strain>
        <plasmid evidence="3">pUW774mp</plasmid>
    </source>
</reference>